<sequence>MESELKEMQARLETVPRSVLEHVIDVHCHPTDSDMAMTLRVAEQMPIRICAMATRRSDQRLVADLARAHPDKVTPCFGYHPWFAHWIALSPVVSKEEHYRALFLPPNPPPKPDLVAAFERLLPYLPDPTPIADILPELRESLETFPNAMLGEVGIDRACRVPYRRPADPPYSEYAPAHGDKDDGDGPRALSPFTIPLEHQLGVLEAQLGVAVELGRNVSLHSVKCQAATGEVLDRMYKKHGEKWLRISVDLHSCGLSAQTFRDIAKRHPNVFLSLSTVINARSPAHKDLIAACAPDRILVESDFHDVRCSAPYTWHMLQTIAEVKGWRVEDAWDADADAPEDRWGAVRRLEENWRAFERGGHRPSVKRKQRRDRAIEEWEAENSESD</sequence>
<dbReference type="Pfam" id="PF01026">
    <property type="entry name" value="TatD_DNase"/>
    <property type="match status" value="1"/>
</dbReference>
<feature type="region of interest" description="Disordered" evidence="1">
    <location>
        <begin position="360"/>
        <end position="387"/>
    </location>
</feature>
<evidence type="ECO:0000256" key="1">
    <source>
        <dbReference type="SAM" id="MobiDB-lite"/>
    </source>
</evidence>
<dbReference type="EMBL" id="ML143388">
    <property type="protein sequence ID" value="TBU34373.1"/>
    <property type="molecule type" value="Genomic_DNA"/>
</dbReference>
<dbReference type="Proteomes" id="UP000292957">
    <property type="component" value="Unassembled WGS sequence"/>
</dbReference>
<dbReference type="AlphaFoldDB" id="A0A4V2K1W9"/>
<feature type="compositionally biased region" description="Acidic residues" evidence="1">
    <location>
        <begin position="378"/>
        <end position="387"/>
    </location>
</feature>
<dbReference type="PANTHER" id="PTHR47345">
    <property type="entry name" value="CUT9-INTERACTING PROTEIN SCN1"/>
    <property type="match status" value="1"/>
</dbReference>
<dbReference type="SUPFAM" id="SSF51556">
    <property type="entry name" value="Metallo-dependent hydrolases"/>
    <property type="match status" value="1"/>
</dbReference>
<dbReference type="InterPro" id="IPR053044">
    <property type="entry name" value="Metallo-hydrolase/TatD-type"/>
</dbReference>
<evidence type="ECO:0000313" key="2">
    <source>
        <dbReference type="EMBL" id="TBU34373.1"/>
    </source>
</evidence>
<proteinExistence type="predicted"/>
<dbReference type="Gene3D" id="3.20.20.140">
    <property type="entry name" value="Metal-dependent hydrolases"/>
    <property type="match status" value="1"/>
</dbReference>
<organism evidence="2">
    <name type="scientific">Dichomitus squalens</name>
    <dbReference type="NCBI Taxonomy" id="114155"/>
    <lineage>
        <taxon>Eukaryota</taxon>
        <taxon>Fungi</taxon>
        <taxon>Dikarya</taxon>
        <taxon>Basidiomycota</taxon>
        <taxon>Agaricomycotina</taxon>
        <taxon>Agaricomycetes</taxon>
        <taxon>Polyporales</taxon>
        <taxon>Polyporaceae</taxon>
        <taxon>Dichomitus</taxon>
    </lineage>
</organism>
<name>A0A4V2K1W9_9APHY</name>
<dbReference type="OrthoDB" id="413993at2759"/>
<dbReference type="PANTHER" id="PTHR47345:SF1">
    <property type="entry name" value="CUT9-INTERACTING PROTEIN SCN1"/>
    <property type="match status" value="1"/>
</dbReference>
<accession>A0A4V2K1W9</accession>
<dbReference type="InterPro" id="IPR001130">
    <property type="entry name" value="TatD-like"/>
</dbReference>
<protein>
    <submittedName>
        <fullName evidence="2">TatD DNase family Scn1</fullName>
    </submittedName>
</protein>
<feature type="compositionally biased region" description="Basic residues" evidence="1">
    <location>
        <begin position="362"/>
        <end position="372"/>
    </location>
</feature>
<dbReference type="GO" id="GO:0016788">
    <property type="term" value="F:hydrolase activity, acting on ester bonds"/>
    <property type="evidence" value="ECO:0007669"/>
    <property type="project" value="InterPro"/>
</dbReference>
<dbReference type="InterPro" id="IPR032466">
    <property type="entry name" value="Metal_Hydrolase"/>
</dbReference>
<reference evidence="2" key="1">
    <citation type="submission" date="2019-01" db="EMBL/GenBank/DDBJ databases">
        <title>Draft genome sequences of three monokaryotic isolates of the white-rot basidiomycete fungus Dichomitus squalens.</title>
        <authorList>
            <consortium name="DOE Joint Genome Institute"/>
            <person name="Lopez S.C."/>
            <person name="Andreopoulos B."/>
            <person name="Pangilinan J."/>
            <person name="Lipzen A."/>
            <person name="Riley R."/>
            <person name="Ahrendt S."/>
            <person name="Ng V."/>
            <person name="Barry K."/>
            <person name="Daum C."/>
            <person name="Grigoriev I.V."/>
            <person name="Hilden K.S."/>
            <person name="Makela M.R."/>
            <person name="de Vries R.P."/>
        </authorList>
    </citation>
    <scope>NUCLEOTIDE SEQUENCE [LARGE SCALE GENOMIC DNA]</scope>
    <source>
        <strain evidence="2">OM18370.1</strain>
    </source>
</reference>
<gene>
    <name evidence="2" type="ORF">BD311DRAFT_278829</name>
</gene>